<keyword evidence="4 7" id="KW-0067">ATP-binding</keyword>
<keyword evidence="5" id="KW-0029">Amino-acid transport</keyword>
<dbReference type="CDD" id="cd03224">
    <property type="entry name" value="ABC_TM1139_LivF_branched"/>
    <property type="match status" value="1"/>
</dbReference>
<dbReference type="GO" id="GO:0015807">
    <property type="term" value="P:L-amino acid transport"/>
    <property type="evidence" value="ECO:0007669"/>
    <property type="project" value="TreeGrafter"/>
</dbReference>
<dbReference type="InterPro" id="IPR003593">
    <property type="entry name" value="AAA+_ATPase"/>
</dbReference>
<name>A2BKG1_HYPBU</name>
<evidence type="ECO:0000313" key="8">
    <source>
        <dbReference type="Proteomes" id="UP000002593"/>
    </source>
</evidence>
<dbReference type="SUPFAM" id="SSF52540">
    <property type="entry name" value="P-loop containing nucleoside triphosphate hydrolases"/>
    <property type="match status" value="1"/>
</dbReference>
<dbReference type="PANTHER" id="PTHR43820">
    <property type="entry name" value="HIGH-AFFINITY BRANCHED-CHAIN AMINO ACID TRANSPORT ATP-BINDING PROTEIN LIVF"/>
    <property type="match status" value="1"/>
</dbReference>
<keyword evidence="8" id="KW-1185">Reference proteome</keyword>
<keyword evidence="3" id="KW-0547">Nucleotide-binding</keyword>
<dbReference type="AlphaFoldDB" id="A2BKG1"/>
<dbReference type="InterPro" id="IPR017871">
    <property type="entry name" value="ABC_transporter-like_CS"/>
</dbReference>
<evidence type="ECO:0000259" key="6">
    <source>
        <dbReference type="PROSITE" id="PS50893"/>
    </source>
</evidence>
<dbReference type="RefSeq" id="WP_011821790.1">
    <property type="nucleotide sequence ID" value="NC_008818.1"/>
</dbReference>
<dbReference type="GO" id="GO:0016887">
    <property type="term" value="F:ATP hydrolysis activity"/>
    <property type="evidence" value="ECO:0007669"/>
    <property type="project" value="InterPro"/>
</dbReference>
<evidence type="ECO:0000256" key="3">
    <source>
        <dbReference type="ARBA" id="ARBA00022741"/>
    </source>
</evidence>
<protein>
    <submittedName>
        <fullName evidence="7">High-affinity branched-chain amino acid transport ATP-binding protein F</fullName>
    </submittedName>
</protein>
<dbReference type="Proteomes" id="UP000002593">
    <property type="component" value="Chromosome"/>
</dbReference>
<dbReference type="eggNOG" id="arCOG00924">
    <property type="taxonomic scope" value="Archaea"/>
</dbReference>
<dbReference type="HOGENOM" id="CLU_000604_1_2_2"/>
<dbReference type="InterPro" id="IPR027417">
    <property type="entry name" value="P-loop_NTPase"/>
</dbReference>
<organism evidence="7 8">
    <name type="scientific">Hyperthermus butylicus (strain DSM 5456 / JCM 9403 / PLM1-5)</name>
    <dbReference type="NCBI Taxonomy" id="415426"/>
    <lineage>
        <taxon>Archaea</taxon>
        <taxon>Thermoproteota</taxon>
        <taxon>Thermoprotei</taxon>
        <taxon>Desulfurococcales</taxon>
        <taxon>Pyrodictiaceae</taxon>
        <taxon>Hyperthermus</taxon>
    </lineage>
</organism>
<dbReference type="InterPro" id="IPR003439">
    <property type="entry name" value="ABC_transporter-like_ATP-bd"/>
</dbReference>
<dbReference type="EnsemblBacteria" id="ABM80472">
    <property type="protein sequence ID" value="ABM80472"/>
    <property type="gene ID" value="Hbut_0613"/>
</dbReference>
<dbReference type="OrthoDB" id="97750at2157"/>
<dbReference type="STRING" id="415426.Hbut_0613"/>
<sequence>MNGLPLVVEELHAGYGKLQILYGVSVKAKPGELVAIVGPNGSGKSTLLKTIFGFTTVYRGRIILGGRDITKIPPSRKPYLGLAYVPQVDNIFARLTVEENLKLSRIVFRERYASSPSPQKDGASPDKLFEDMLEEIYNMFPVLRERRKQKAGTLSGGERQMLAIARALLMKPQVLLLDEPTAALAPKIAEEIFRKIREIADRGVTVLLVEQNARRALEIADRGYILVQGRVAYEGPSKEILSHPELSKLYLGISK</sequence>
<dbReference type="GO" id="GO:0015658">
    <property type="term" value="F:branched-chain amino acid transmembrane transporter activity"/>
    <property type="evidence" value="ECO:0007669"/>
    <property type="project" value="TreeGrafter"/>
</dbReference>
<accession>A2BKG1</accession>
<keyword evidence="2" id="KW-0813">Transport</keyword>
<dbReference type="KEGG" id="hbu:Hbut_0613"/>
<dbReference type="Pfam" id="PF00005">
    <property type="entry name" value="ABC_tran"/>
    <property type="match status" value="1"/>
</dbReference>
<feature type="domain" description="ABC transporter" evidence="6">
    <location>
        <begin position="6"/>
        <end position="253"/>
    </location>
</feature>
<reference evidence="7 8" key="1">
    <citation type="journal article" date="2007" name="Archaea">
        <title>The genome of Hyperthermus butylicus: a sulfur-reducing, peptide fermenting, neutrophilic Crenarchaeote growing up to 108 degrees C.</title>
        <authorList>
            <person name="Brugger K."/>
            <person name="Chen L."/>
            <person name="Stark M."/>
            <person name="Zibat A."/>
            <person name="Redder P."/>
            <person name="Ruepp A."/>
            <person name="Awayez M."/>
            <person name="She Q."/>
            <person name="Garrett R.A."/>
            <person name="Klenk H.P."/>
        </authorList>
    </citation>
    <scope>NUCLEOTIDE SEQUENCE [LARGE SCALE GENOMIC DNA]</scope>
    <source>
        <strain evidence="8">DSM 5456 / JCM 9403 / PLM1-5</strain>
    </source>
</reference>
<evidence type="ECO:0000256" key="4">
    <source>
        <dbReference type="ARBA" id="ARBA00022840"/>
    </source>
</evidence>
<comment type="similarity">
    <text evidence="1">Belongs to the ABC transporter superfamily.</text>
</comment>
<proteinExistence type="inferred from homology"/>
<dbReference type="InterPro" id="IPR052156">
    <property type="entry name" value="BCAA_Transport_ATP-bd_LivF"/>
</dbReference>
<dbReference type="PROSITE" id="PS50893">
    <property type="entry name" value="ABC_TRANSPORTER_2"/>
    <property type="match status" value="1"/>
</dbReference>
<dbReference type="Gene3D" id="3.40.50.300">
    <property type="entry name" value="P-loop containing nucleotide triphosphate hydrolases"/>
    <property type="match status" value="1"/>
</dbReference>
<dbReference type="GeneID" id="4782736"/>
<dbReference type="GO" id="GO:0005524">
    <property type="term" value="F:ATP binding"/>
    <property type="evidence" value="ECO:0007669"/>
    <property type="project" value="UniProtKB-KW"/>
</dbReference>
<evidence type="ECO:0000256" key="1">
    <source>
        <dbReference type="ARBA" id="ARBA00005417"/>
    </source>
</evidence>
<dbReference type="SMART" id="SM00382">
    <property type="entry name" value="AAA"/>
    <property type="match status" value="1"/>
</dbReference>
<dbReference type="PANTHER" id="PTHR43820:SF7">
    <property type="entry name" value="BRANCHED-CHAIN AMINO ACID TRANSPORT ATP-BINDING PROTEIN LIVF-RELATED"/>
    <property type="match status" value="1"/>
</dbReference>
<evidence type="ECO:0000256" key="2">
    <source>
        <dbReference type="ARBA" id="ARBA00022448"/>
    </source>
</evidence>
<gene>
    <name evidence="7" type="ordered locus">Hbut_0613</name>
</gene>
<dbReference type="PROSITE" id="PS00211">
    <property type="entry name" value="ABC_TRANSPORTER_1"/>
    <property type="match status" value="1"/>
</dbReference>
<evidence type="ECO:0000256" key="5">
    <source>
        <dbReference type="ARBA" id="ARBA00022970"/>
    </source>
</evidence>
<dbReference type="EMBL" id="CP000493">
    <property type="protein sequence ID" value="ABM80472.1"/>
    <property type="molecule type" value="Genomic_DNA"/>
</dbReference>
<evidence type="ECO:0000313" key="7">
    <source>
        <dbReference type="EMBL" id="ABM80472.1"/>
    </source>
</evidence>